<proteinExistence type="predicted"/>
<sequence length="141" mass="15846">MKKLYTGFLADNELLFVGYSSRNNQYSKSIYQAFSNNGIKVYPYNTKENASYDIKVYKTLEELPKMPKAAFILLSRENTAKAVKQLADKGINKILFHSAKTADPAVIEECEKRGIETAIGCPLMLYGKGLHRFHGFLAGVK</sequence>
<evidence type="ECO:0000313" key="2">
    <source>
        <dbReference type="EMBL" id="MBH1940833.1"/>
    </source>
</evidence>
<dbReference type="Pfam" id="PF13380">
    <property type="entry name" value="CoA_binding_2"/>
    <property type="match status" value="1"/>
</dbReference>
<dbReference type="Proteomes" id="UP000623269">
    <property type="component" value="Unassembled WGS sequence"/>
</dbReference>
<dbReference type="AlphaFoldDB" id="A0A8J7KZS1"/>
<dbReference type="RefSeq" id="WP_197661052.1">
    <property type="nucleotide sequence ID" value="NZ_JAEAGR010000006.1"/>
</dbReference>
<keyword evidence="3" id="KW-1185">Reference proteome</keyword>
<accession>A0A8J7KZS1</accession>
<evidence type="ECO:0000313" key="3">
    <source>
        <dbReference type="Proteomes" id="UP000623269"/>
    </source>
</evidence>
<protein>
    <submittedName>
        <fullName evidence="2">CoA-binding protein</fullName>
    </submittedName>
</protein>
<dbReference type="InterPro" id="IPR003781">
    <property type="entry name" value="CoA-bd"/>
</dbReference>
<gene>
    <name evidence="2" type="ORF">I5677_08025</name>
</gene>
<comment type="caution">
    <text evidence="2">The sequence shown here is derived from an EMBL/GenBank/DDBJ whole genome shotgun (WGS) entry which is preliminary data.</text>
</comment>
<dbReference type="EMBL" id="JAEAGR010000006">
    <property type="protein sequence ID" value="MBH1940833.1"/>
    <property type="molecule type" value="Genomic_DNA"/>
</dbReference>
<dbReference type="SUPFAM" id="SSF51735">
    <property type="entry name" value="NAD(P)-binding Rossmann-fold domains"/>
    <property type="match status" value="1"/>
</dbReference>
<feature type="domain" description="CoA-binding" evidence="1">
    <location>
        <begin position="15"/>
        <end position="125"/>
    </location>
</feature>
<dbReference type="Gene3D" id="3.40.50.720">
    <property type="entry name" value="NAD(P)-binding Rossmann-like Domain"/>
    <property type="match status" value="1"/>
</dbReference>
<dbReference type="InterPro" id="IPR036291">
    <property type="entry name" value="NAD(P)-bd_dom_sf"/>
</dbReference>
<name>A0A8J7KZS1_9FIRM</name>
<evidence type="ECO:0000259" key="1">
    <source>
        <dbReference type="Pfam" id="PF13380"/>
    </source>
</evidence>
<organism evidence="2 3">
    <name type="scientific">Mobilitalea sibirica</name>
    <dbReference type="NCBI Taxonomy" id="1462919"/>
    <lineage>
        <taxon>Bacteria</taxon>
        <taxon>Bacillati</taxon>
        <taxon>Bacillota</taxon>
        <taxon>Clostridia</taxon>
        <taxon>Lachnospirales</taxon>
        <taxon>Lachnospiraceae</taxon>
        <taxon>Mobilitalea</taxon>
    </lineage>
</organism>
<reference evidence="2" key="1">
    <citation type="submission" date="2020-12" db="EMBL/GenBank/DDBJ databases">
        <title>M. sibirica DSM 26468T genome.</title>
        <authorList>
            <person name="Thieme N."/>
            <person name="Rettenmaier R."/>
            <person name="Zverlov V."/>
            <person name="Liebl W."/>
        </authorList>
    </citation>
    <scope>NUCLEOTIDE SEQUENCE</scope>
    <source>
        <strain evidence="2">DSM 26468</strain>
    </source>
</reference>